<protein>
    <recommendedName>
        <fullName evidence="2">DUF5069 domain-containing protein</fullName>
    </recommendedName>
</protein>
<name>A0A918TLT3_9BACT</name>
<evidence type="ECO:0000313" key="4">
    <source>
        <dbReference type="Proteomes" id="UP000644507"/>
    </source>
</evidence>
<feature type="region of interest" description="Disordered" evidence="1">
    <location>
        <begin position="1"/>
        <end position="25"/>
    </location>
</feature>
<evidence type="ECO:0000313" key="3">
    <source>
        <dbReference type="EMBL" id="GHC53873.1"/>
    </source>
</evidence>
<accession>A0A918TLT3</accession>
<reference evidence="3" key="2">
    <citation type="submission" date="2020-09" db="EMBL/GenBank/DDBJ databases">
        <authorList>
            <person name="Sun Q."/>
            <person name="Kim S."/>
        </authorList>
    </citation>
    <scope>NUCLEOTIDE SEQUENCE</scope>
    <source>
        <strain evidence="3">KCTC 12988</strain>
    </source>
</reference>
<dbReference type="EMBL" id="BMXI01000008">
    <property type="protein sequence ID" value="GHC53873.1"/>
    <property type="molecule type" value="Genomic_DNA"/>
</dbReference>
<feature type="domain" description="DUF5069" evidence="2">
    <location>
        <begin position="39"/>
        <end position="171"/>
    </location>
</feature>
<evidence type="ECO:0000256" key="1">
    <source>
        <dbReference type="SAM" id="MobiDB-lite"/>
    </source>
</evidence>
<organism evidence="3 4">
    <name type="scientific">Roseibacillus persicicus</name>
    <dbReference type="NCBI Taxonomy" id="454148"/>
    <lineage>
        <taxon>Bacteria</taxon>
        <taxon>Pseudomonadati</taxon>
        <taxon>Verrucomicrobiota</taxon>
        <taxon>Verrucomicrobiia</taxon>
        <taxon>Verrucomicrobiales</taxon>
        <taxon>Verrucomicrobiaceae</taxon>
        <taxon>Roseibacillus</taxon>
    </lineage>
</organism>
<dbReference type="Proteomes" id="UP000644507">
    <property type="component" value="Unassembled WGS sequence"/>
</dbReference>
<dbReference type="InterPro" id="IPR031849">
    <property type="entry name" value="DUF5069"/>
</dbReference>
<reference evidence="3" key="1">
    <citation type="journal article" date="2014" name="Int. J. Syst. Evol. Microbiol.">
        <title>Complete genome sequence of Corynebacterium casei LMG S-19264T (=DSM 44701T), isolated from a smear-ripened cheese.</title>
        <authorList>
            <consortium name="US DOE Joint Genome Institute (JGI-PGF)"/>
            <person name="Walter F."/>
            <person name="Albersmeier A."/>
            <person name="Kalinowski J."/>
            <person name="Ruckert C."/>
        </authorList>
    </citation>
    <scope>NUCLEOTIDE SEQUENCE</scope>
    <source>
        <strain evidence="3">KCTC 12988</strain>
    </source>
</reference>
<dbReference type="AlphaFoldDB" id="A0A918TLT3"/>
<proteinExistence type="predicted"/>
<evidence type="ECO:0000259" key="2">
    <source>
        <dbReference type="Pfam" id="PF16798"/>
    </source>
</evidence>
<comment type="caution">
    <text evidence="3">The sequence shown here is derived from an EMBL/GenBank/DDBJ whole genome shotgun (WGS) entry which is preliminary data.</text>
</comment>
<keyword evidence="4" id="KW-1185">Reference proteome</keyword>
<sequence length="172" mass="19487">MIPFDSATTESSVFGPPDEGPNSKHIMSSINAPDLNTGFPRSPRETIGGYVVAARTLDKCRAEIAGTAGEYHYDCPLDQMFLEFVGISSSDFKEFVATGADDEAVAKWLSENGKQHSKEEIVLWNNDLRYKRISEMPTNLQVFLEDYIAEFIPKDKVVYHWFDVYDYEEGRL</sequence>
<dbReference type="Pfam" id="PF16798">
    <property type="entry name" value="DUF5069"/>
    <property type="match status" value="1"/>
</dbReference>
<gene>
    <name evidence="3" type="ORF">GCM10007100_20200</name>
</gene>
<feature type="compositionally biased region" description="Polar residues" evidence="1">
    <location>
        <begin position="1"/>
        <end position="12"/>
    </location>
</feature>